<reference evidence="2 3" key="1">
    <citation type="journal article" date="2020" name="ISME J.">
        <title>Comparative genomics reveals insights into cyanobacterial evolution and habitat adaptation.</title>
        <authorList>
            <person name="Chen M.Y."/>
            <person name="Teng W.K."/>
            <person name="Zhao L."/>
            <person name="Hu C.X."/>
            <person name="Zhou Y.K."/>
            <person name="Han B.P."/>
            <person name="Song L.R."/>
            <person name="Shu W.S."/>
        </authorList>
    </citation>
    <scope>NUCLEOTIDE SEQUENCE [LARGE SCALE GENOMIC DNA]</scope>
    <source>
        <strain evidence="2 3">FACHB-196</strain>
    </source>
</reference>
<name>A0ABR8FDR2_9NOST</name>
<evidence type="ECO:0000256" key="1">
    <source>
        <dbReference type="SAM" id="MobiDB-lite"/>
    </source>
</evidence>
<proteinExistence type="predicted"/>
<evidence type="ECO:0000313" key="2">
    <source>
        <dbReference type="EMBL" id="MBD2568355.1"/>
    </source>
</evidence>
<dbReference type="EMBL" id="JACJST010000008">
    <property type="protein sequence ID" value="MBD2568355.1"/>
    <property type="molecule type" value="Genomic_DNA"/>
</dbReference>
<keyword evidence="3" id="KW-1185">Reference proteome</keyword>
<organism evidence="2 3">
    <name type="scientific">Anabaena lutea FACHB-196</name>
    <dbReference type="NCBI Taxonomy" id="2692881"/>
    <lineage>
        <taxon>Bacteria</taxon>
        <taxon>Bacillati</taxon>
        <taxon>Cyanobacteriota</taxon>
        <taxon>Cyanophyceae</taxon>
        <taxon>Nostocales</taxon>
        <taxon>Nostocaceae</taxon>
        <taxon>Anabaena</taxon>
    </lineage>
</organism>
<accession>A0ABR8FDR2</accession>
<comment type="caution">
    <text evidence="2">The sequence shown here is derived from an EMBL/GenBank/DDBJ whole genome shotgun (WGS) entry which is preliminary data.</text>
</comment>
<dbReference type="Proteomes" id="UP000640531">
    <property type="component" value="Unassembled WGS sequence"/>
</dbReference>
<dbReference type="RefSeq" id="WP_190714211.1">
    <property type="nucleotide sequence ID" value="NZ_JACJST010000008.1"/>
</dbReference>
<sequence length="106" mass="11780">MESISGNSQHIGAESVSTSGEDRRGGNTDRKLTPVRDTTPGKILERLEALEAQHLEYVHSHQARLEARLGESKQSEEQFKKESNQIKSDIYHLATAQQTNGNGHIN</sequence>
<protein>
    <submittedName>
        <fullName evidence="2">Uncharacterized protein</fullName>
    </submittedName>
</protein>
<feature type="compositionally biased region" description="Basic and acidic residues" evidence="1">
    <location>
        <begin position="20"/>
        <end position="34"/>
    </location>
</feature>
<gene>
    <name evidence="2" type="ORF">H6G59_10655</name>
</gene>
<feature type="compositionally biased region" description="Polar residues" evidence="1">
    <location>
        <begin position="1"/>
        <end position="19"/>
    </location>
</feature>
<feature type="region of interest" description="Disordered" evidence="1">
    <location>
        <begin position="1"/>
        <end position="40"/>
    </location>
</feature>
<evidence type="ECO:0000313" key="3">
    <source>
        <dbReference type="Proteomes" id="UP000640531"/>
    </source>
</evidence>